<name>A0A139WW48_9CYAN</name>
<accession>A0A139WW48</accession>
<evidence type="ECO:0000313" key="1">
    <source>
        <dbReference type="EMBL" id="KYC36633.1"/>
    </source>
</evidence>
<proteinExistence type="predicted"/>
<protein>
    <submittedName>
        <fullName evidence="1">Uncharacterized protein</fullName>
    </submittedName>
</protein>
<reference evidence="1 2" key="1">
    <citation type="journal article" date="2013" name="Genome Biol. Evol.">
        <title>Genomes of Stigonematalean cyanobacteria (subsection V) and the evolution of oxygenic photosynthesis from prokaryotes to plastids.</title>
        <authorList>
            <person name="Dagan T."/>
            <person name="Roettger M."/>
            <person name="Stucken K."/>
            <person name="Landan G."/>
            <person name="Koch R."/>
            <person name="Major P."/>
            <person name="Gould S.B."/>
            <person name="Goremykin V.V."/>
            <person name="Rippka R."/>
            <person name="Tandeau de Marsac N."/>
            <person name="Gugger M."/>
            <person name="Lockhart P.J."/>
            <person name="Allen J.F."/>
            <person name="Brune I."/>
            <person name="Maus I."/>
            <person name="Puhler A."/>
            <person name="Martin W.F."/>
        </authorList>
    </citation>
    <scope>NUCLEOTIDE SEQUENCE [LARGE SCALE GENOMIC DNA]</scope>
    <source>
        <strain evidence="1 2">PCC 7110</strain>
    </source>
</reference>
<dbReference type="AlphaFoldDB" id="A0A139WW48"/>
<dbReference type="RefSeq" id="WP_017744654.1">
    <property type="nucleotide sequence ID" value="NZ_KQ976354.1"/>
</dbReference>
<evidence type="ECO:0000313" key="2">
    <source>
        <dbReference type="Proteomes" id="UP000076925"/>
    </source>
</evidence>
<keyword evidence="2" id="KW-1185">Reference proteome</keyword>
<dbReference type="OrthoDB" id="484469at2"/>
<dbReference type="Proteomes" id="UP000076925">
    <property type="component" value="Unassembled WGS sequence"/>
</dbReference>
<gene>
    <name evidence="1" type="ORF">WA1_43905</name>
</gene>
<sequence>MTAIILDVEKFQYIDPQQVASYLRSHGWHQQKIKGDKANLWTLDDFEILLPLKPEIVDFKGRMAEVLETLALAENRSQIEVYSSLITNAPNITIQGLVTHIETPLADTMSGEITLFGVVVDRLRPIKTELADRDYILAIKAYQERLPVLCTGDLIKENEIFILINSHNLQIDNS</sequence>
<comment type="caution">
    <text evidence="1">The sequence shown here is derived from an EMBL/GenBank/DDBJ whole genome shotgun (WGS) entry which is preliminary data.</text>
</comment>
<organism evidence="1 2">
    <name type="scientific">Scytonema hofmannii PCC 7110</name>
    <dbReference type="NCBI Taxonomy" id="128403"/>
    <lineage>
        <taxon>Bacteria</taxon>
        <taxon>Bacillati</taxon>
        <taxon>Cyanobacteriota</taxon>
        <taxon>Cyanophyceae</taxon>
        <taxon>Nostocales</taxon>
        <taxon>Scytonemataceae</taxon>
        <taxon>Scytonema</taxon>
    </lineage>
</organism>
<dbReference type="STRING" id="128403.WA1_43905"/>
<dbReference type="EMBL" id="ANNX02000047">
    <property type="protein sequence ID" value="KYC36633.1"/>
    <property type="molecule type" value="Genomic_DNA"/>
</dbReference>